<sequence>MSAGEFGRHAYLLTTLLGPLIGPLLLWRLARLDQALDEVVQLRADHELGPLLARALSGALAAVLAIVLGVCGAGLVQLIGQPFTWSGWLYALAYLVRSLSAMLVWTGLASVGIAAARSPWGAFTLPLLVWVVAFAAWLPETVSYAARILVLTDAGVVSPMTPWGIGFGSAVAWVGAFLLAFLGLLGLAATIQRVHRRTSRAGTAVFTLLCWGVLPLYLAALDPLRMEMAIKGDVQTSYPVTLRSEPDPGPAEAGMETLTTGAMVLHRPAGKPVPDELLPVYRTVLSWVERASWETGIADVWVVPDFGSVPNAASGGVVDGSNLIIHERWLRRFRVADRLSIALRLTEPLQVNRPARIYLALWLVSGGQEGEIRPLLAFLERYMTSQSDFLAADWETALSWGVSDDEIKRLSGEWAAEATKPVEPGRPDSSAELRQRDVMFSMLHRWNPAFHMPYQFSALEARLVLRHWGTGREQGHQRYIADRLAELEELRGAR</sequence>
<protein>
    <submittedName>
        <fullName evidence="2">Tic20 family protein</fullName>
    </submittedName>
</protein>
<feature type="transmembrane region" description="Helical" evidence="1">
    <location>
        <begin position="201"/>
        <end position="220"/>
    </location>
</feature>
<feature type="transmembrane region" description="Helical" evidence="1">
    <location>
        <begin position="88"/>
        <end position="108"/>
    </location>
</feature>
<feature type="transmembrane region" description="Helical" evidence="1">
    <location>
        <begin position="51"/>
        <end position="76"/>
    </location>
</feature>
<keyword evidence="1" id="KW-0472">Membrane</keyword>
<dbReference type="Proteomes" id="UP001519289">
    <property type="component" value="Unassembled WGS sequence"/>
</dbReference>
<keyword evidence="3" id="KW-1185">Reference proteome</keyword>
<evidence type="ECO:0000256" key="1">
    <source>
        <dbReference type="SAM" id="Phobius"/>
    </source>
</evidence>
<dbReference type="RefSeq" id="WP_209466903.1">
    <property type="nucleotide sequence ID" value="NZ_JAGGLG010000017.1"/>
</dbReference>
<evidence type="ECO:0000313" key="3">
    <source>
        <dbReference type="Proteomes" id="UP001519289"/>
    </source>
</evidence>
<gene>
    <name evidence="2" type="ORF">J2Z79_002192</name>
</gene>
<reference evidence="2 3" key="1">
    <citation type="submission" date="2021-03" db="EMBL/GenBank/DDBJ databases">
        <title>Genomic Encyclopedia of Type Strains, Phase IV (KMG-IV): sequencing the most valuable type-strain genomes for metagenomic binning, comparative biology and taxonomic classification.</title>
        <authorList>
            <person name="Goeker M."/>
        </authorList>
    </citation>
    <scope>NUCLEOTIDE SEQUENCE [LARGE SCALE GENOMIC DNA]</scope>
    <source>
        <strain evidence="2 3">DSM 27138</strain>
    </source>
</reference>
<feature type="transmembrane region" description="Helical" evidence="1">
    <location>
        <begin position="12"/>
        <end position="30"/>
    </location>
</feature>
<comment type="caution">
    <text evidence="2">The sequence shown here is derived from an EMBL/GenBank/DDBJ whole genome shotgun (WGS) entry which is preliminary data.</text>
</comment>
<keyword evidence="1" id="KW-0812">Transmembrane</keyword>
<evidence type="ECO:0000313" key="2">
    <source>
        <dbReference type="EMBL" id="MBP2018777.1"/>
    </source>
</evidence>
<name>A0ABS4JTA9_9FIRM</name>
<organism evidence="2 3">
    <name type="scientific">Symbiobacterium terraclitae</name>
    <dbReference type="NCBI Taxonomy" id="557451"/>
    <lineage>
        <taxon>Bacteria</taxon>
        <taxon>Bacillati</taxon>
        <taxon>Bacillota</taxon>
        <taxon>Clostridia</taxon>
        <taxon>Eubacteriales</taxon>
        <taxon>Symbiobacteriaceae</taxon>
        <taxon>Symbiobacterium</taxon>
    </lineage>
</organism>
<keyword evidence="1" id="KW-1133">Transmembrane helix</keyword>
<proteinExistence type="predicted"/>
<accession>A0ABS4JTA9</accession>
<dbReference type="EMBL" id="JAGGLG010000017">
    <property type="protein sequence ID" value="MBP2018777.1"/>
    <property type="molecule type" value="Genomic_DNA"/>
</dbReference>
<feature type="transmembrane region" description="Helical" evidence="1">
    <location>
        <begin position="170"/>
        <end position="189"/>
    </location>
</feature>